<dbReference type="SUPFAM" id="SSF46785">
    <property type="entry name" value="Winged helix' DNA-binding domain"/>
    <property type="match status" value="1"/>
</dbReference>
<dbReference type="GO" id="GO:0003677">
    <property type="term" value="F:DNA binding"/>
    <property type="evidence" value="ECO:0007669"/>
    <property type="project" value="UniProtKB-KW"/>
</dbReference>
<dbReference type="CDD" id="cd07377">
    <property type="entry name" value="WHTH_GntR"/>
    <property type="match status" value="1"/>
</dbReference>
<reference evidence="5" key="1">
    <citation type="journal article" date="2014" name="Int. J. Syst. Evol. Microbiol.">
        <title>Complete genome of a new Firmicutes species belonging to the dominant human colonic microbiota ('Ruminococcus bicirculans') reveals two chromosomes and a selective capacity to utilize plant glucans.</title>
        <authorList>
            <consortium name="NISC Comparative Sequencing Program"/>
            <person name="Wegmann U."/>
            <person name="Louis P."/>
            <person name="Goesmann A."/>
            <person name="Henrissat B."/>
            <person name="Duncan S.H."/>
            <person name="Flint H.J."/>
        </authorList>
    </citation>
    <scope>NUCLEOTIDE SEQUENCE</scope>
    <source>
        <strain evidence="5">CGMCC 4.5581</strain>
    </source>
</reference>
<dbReference type="AlphaFoldDB" id="A0A846LHC9"/>
<keyword evidence="2" id="KW-0238">DNA-binding</keyword>
<dbReference type="InterPro" id="IPR000524">
    <property type="entry name" value="Tscrpt_reg_HTH_GntR"/>
</dbReference>
<keyword evidence="3" id="KW-0804">Transcription</keyword>
<dbReference type="PANTHER" id="PTHR38445">
    <property type="entry name" value="HTH-TYPE TRANSCRIPTIONAL REPRESSOR YTRA"/>
    <property type="match status" value="1"/>
</dbReference>
<dbReference type="InterPro" id="IPR036390">
    <property type="entry name" value="WH_DNA-bd_sf"/>
</dbReference>
<evidence type="ECO:0000256" key="1">
    <source>
        <dbReference type="ARBA" id="ARBA00023015"/>
    </source>
</evidence>
<name>A0A846LHC9_9ACTN</name>
<reference evidence="6 7" key="3">
    <citation type="submission" date="2020-02" db="EMBL/GenBank/DDBJ databases">
        <title>Sequencing the genomes of 1000 actinobacteria strains.</title>
        <authorList>
            <person name="Klenk H.-P."/>
        </authorList>
    </citation>
    <scope>NUCLEOTIDE SEQUENCE [LARGE SCALE GENOMIC DNA]</scope>
    <source>
        <strain evidence="6 7">DSM 45201</strain>
    </source>
</reference>
<organism evidence="6 7">
    <name type="scientific">Modestobacter marinus</name>
    <dbReference type="NCBI Taxonomy" id="477641"/>
    <lineage>
        <taxon>Bacteria</taxon>
        <taxon>Bacillati</taxon>
        <taxon>Actinomycetota</taxon>
        <taxon>Actinomycetes</taxon>
        <taxon>Geodermatophilales</taxon>
        <taxon>Geodermatophilaceae</taxon>
        <taxon>Modestobacter</taxon>
    </lineage>
</organism>
<keyword evidence="8" id="KW-1185">Reference proteome</keyword>
<dbReference type="Gene3D" id="1.10.10.10">
    <property type="entry name" value="Winged helix-like DNA-binding domain superfamily/Winged helix DNA-binding domain"/>
    <property type="match status" value="1"/>
</dbReference>
<evidence type="ECO:0000313" key="7">
    <source>
        <dbReference type="Proteomes" id="UP000552836"/>
    </source>
</evidence>
<dbReference type="Pfam" id="PF00392">
    <property type="entry name" value="GntR"/>
    <property type="match status" value="1"/>
</dbReference>
<keyword evidence="1" id="KW-0805">Transcription regulation</keyword>
<dbReference type="InterPro" id="IPR036388">
    <property type="entry name" value="WH-like_DNA-bd_sf"/>
</dbReference>
<dbReference type="Proteomes" id="UP000552836">
    <property type="component" value="Unassembled WGS sequence"/>
</dbReference>
<feature type="domain" description="HTH gntR-type" evidence="4">
    <location>
        <begin position="13"/>
        <end position="81"/>
    </location>
</feature>
<dbReference type="PANTHER" id="PTHR38445:SF9">
    <property type="entry name" value="HTH-TYPE TRANSCRIPTIONAL REPRESSOR YTRA"/>
    <property type="match status" value="1"/>
</dbReference>
<evidence type="ECO:0000313" key="6">
    <source>
        <dbReference type="EMBL" id="NIH66987.1"/>
    </source>
</evidence>
<protein>
    <submittedName>
        <fullName evidence="6">GntR family transcriptional regulator</fullName>
    </submittedName>
</protein>
<evidence type="ECO:0000256" key="3">
    <source>
        <dbReference type="ARBA" id="ARBA00023163"/>
    </source>
</evidence>
<dbReference type="Proteomes" id="UP000648663">
    <property type="component" value="Unassembled WGS sequence"/>
</dbReference>
<evidence type="ECO:0000313" key="5">
    <source>
        <dbReference type="EMBL" id="GGL50948.1"/>
    </source>
</evidence>
<evidence type="ECO:0000313" key="8">
    <source>
        <dbReference type="Proteomes" id="UP000648663"/>
    </source>
</evidence>
<dbReference type="PROSITE" id="PS50949">
    <property type="entry name" value="HTH_GNTR"/>
    <property type="match status" value="1"/>
</dbReference>
<gene>
    <name evidence="6" type="ORF">FB380_001433</name>
    <name evidence="5" type="ORF">GCM10011589_04050</name>
</gene>
<reference evidence="8" key="2">
    <citation type="journal article" date="2019" name="Int. J. Syst. Evol. Microbiol.">
        <title>The Global Catalogue of Microorganisms (GCM) 10K type strain sequencing project: providing services to taxonomists for standard genome sequencing and annotation.</title>
        <authorList>
            <consortium name="The Broad Institute Genomics Platform"/>
            <consortium name="The Broad Institute Genome Sequencing Center for Infectious Disease"/>
            <person name="Wu L."/>
            <person name="Ma J."/>
        </authorList>
    </citation>
    <scope>NUCLEOTIDE SEQUENCE [LARGE SCALE GENOMIC DNA]</scope>
    <source>
        <strain evidence="8">CGMCC 4.5581</strain>
    </source>
</reference>
<dbReference type="GO" id="GO:0003700">
    <property type="term" value="F:DNA-binding transcription factor activity"/>
    <property type="evidence" value="ECO:0007669"/>
    <property type="project" value="InterPro"/>
</dbReference>
<proteinExistence type="predicted"/>
<dbReference type="EMBL" id="BMMI01000001">
    <property type="protein sequence ID" value="GGL50948.1"/>
    <property type="molecule type" value="Genomic_DNA"/>
</dbReference>
<evidence type="ECO:0000256" key="2">
    <source>
        <dbReference type="ARBA" id="ARBA00023125"/>
    </source>
</evidence>
<dbReference type="SMART" id="SM00345">
    <property type="entry name" value="HTH_GNTR"/>
    <property type="match status" value="1"/>
</dbReference>
<evidence type="ECO:0000259" key="4">
    <source>
        <dbReference type="PROSITE" id="PS50949"/>
    </source>
</evidence>
<comment type="caution">
    <text evidence="6">The sequence shown here is derived from an EMBL/GenBank/DDBJ whole genome shotgun (WGS) entry which is preliminary data.</text>
</comment>
<accession>A0A846LHC9</accession>
<dbReference type="RefSeq" id="WP_166754482.1">
    <property type="nucleotide sequence ID" value="NZ_BAABJU010000001.1"/>
</dbReference>
<reference evidence="5" key="4">
    <citation type="submission" date="2024-05" db="EMBL/GenBank/DDBJ databases">
        <authorList>
            <person name="Sun Q."/>
            <person name="Zhou Y."/>
        </authorList>
    </citation>
    <scope>NUCLEOTIDE SEQUENCE</scope>
    <source>
        <strain evidence="5">CGMCC 4.5581</strain>
    </source>
</reference>
<sequence>MALDIAVDVTSPTPPFEQIRSQIARHVDSGLLTEGARLPTIRALAADLGVAPGTVARAYTELEAAGLVASRRRTGTVVTGGRAAREPAETRVQEAAGHLAREAREAGMETETVLAIVRSALGTVR</sequence>
<dbReference type="EMBL" id="JAAMPA010000001">
    <property type="protein sequence ID" value="NIH66987.1"/>
    <property type="molecule type" value="Genomic_DNA"/>
</dbReference>